<gene>
    <name evidence="2" type="ORF">SAMN05660350_00114</name>
</gene>
<organism evidence="2 3">
    <name type="scientific">Geodermatophilus obscurus</name>
    <dbReference type="NCBI Taxonomy" id="1861"/>
    <lineage>
        <taxon>Bacteria</taxon>
        <taxon>Bacillati</taxon>
        <taxon>Actinomycetota</taxon>
        <taxon>Actinomycetes</taxon>
        <taxon>Geodermatophilales</taxon>
        <taxon>Geodermatophilaceae</taxon>
        <taxon>Geodermatophilus</taxon>
    </lineage>
</organism>
<dbReference type="PANTHER" id="PTHR33744:SF17">
    <property type="entry name" value="CONSERVED PROTEIN"/>
    <property type="match status" value="1"/>
</dbReference>
<proteinExistence type="predicted"/>
<dbReference type="InterPro" id="IPR042070">
    <property type="entry name" value="PucR_C-HTH_sf"/>
</dbReference>
<dbReference type="InterPro" id="IPR051448">
    <property type="entry name" value="CdaR-like_regulators"/>
</dbReference>
<dbReference type="EMBL" id="FRDM01000001">
    <property type="protein sequence ID" value="SHN49766.1"/>
    <property type="molecule type" value="Genomic_DNA"/>
</dbReference>
<accession>A0A1M7RUE0</accession>
<evidence type="ECO:0000259" key="1">
    <source>
        <dbReference type="Pfam" id="PF13556"/>
    </source>
</evidence>
<evidence type="ECO:0000313" key="3">
    <source>
        <dbReference type="Proteomes" id="UP000184428"/>
    </source>
</evidence>
<sequence>MRDELQELVDRVAGLLGAPATLEDADFTLLAFCAHPVDGADTPVMDAVRTRSILGRGSTPATRRWFEDFGIAVAEGPLRTPGDPDAGILTRLVLPVRHAGRTHGYLWLLDGGRTDPAAADDPALTGAVELATEAGRLLAEREDSAGDLARPLATALTGSPAARTQAVRTLAAAWGERRPVVLVALRPAGAGLPAPWRAPAAGAVSAVLPADGLVAVAVPLPGRADLRPAAAVTAAALAGLPPGSTAGLSAVGAGVEEPAGRWDQARIAARVAAAVPRFCPVAHWDELGGWRLAAALPGPDPAVRPLLADPVLTATAETWLDAGCSAARASAALHVHRQTLYYRLARIAELTGLDVSDGDARLLLHASLRSARLTGS</sequence>
<feature type="domain" description="PucR C-terminal helix-turn-helix" evidence="1">
    <location>
        <begin position="312"/>
        <end position="369"/>
    </location>
</feature>
<dbReference type="Pfam" id="PF13556">
    <property type="entry name" value="HTH_30"/>
    <property type="match status" value="1"/>
</dbReference>
<evidence type="ECO:0000313" key="2">
    <source>
        <dbReference type="EMBL" id="SHN49766.1"/>
    </source>
</evidence>
<dbReference type="RefSeq" id="WP_072911607.1">
    <property type="nucleotide sequence ID" value="NZ_FRDM01000001.1"/>
</dbReference>
<dbReference type="Gene3D" id="1.10.10.2840">
    <property type="entry name" value="PucR C-terminal helix-turn-helix domain"/>
    <property type="match status" value="1"/>
</dbReference>
<name>A0A1M7RUE0_9ACTN</name>
<dbReference type="InterPro" id="IPR025736">
    <property type="entry name" value="PucR_C-HTH_dom"/>
</dbReference>
<dbReference type="OrthoDB" id="4534407at2"/>
<dbReference type="PANTHER" id="PTHR33744">
    <property type="entry name" value="CARBOHYDRATE DIACID REGULATOR"/>
    <property type="match status" value="1"/>
</dbReference>
<dbReference type="AlphaFoldDB" id="A0A1M7RUE0"/>
<dbReference type="Proteomes" id="UP000184428">
    <property type="component" value="Unassembled WGS sequence"/>
</dbReference>
<reference evidence="2 3" key="1">
    <citation type="submission" date="2016-12" db="EMBL/GenBank/DDBJ databases">
        <authorList>
            <person name="Song W.-J."/>
            <person name="Kurnit D.M."/>
        </authorList>
    </citation>
    <scope>NUCLEOTIDE SEQUENCE [LARGE SCALE GENOMIC DNA]</scope>
    <source>
        <strain evidence="2 3">DSM 43162</strain>
    </source>
</reference>
<protein>
    <submittedName>
        <fullName evidence="2">PucR C-terminal helix-turn-helix domain-containing protein</fullName>
    </submittedName>
</protein>